<protein>
    <submittedName>
        <fullName evidence="3">A-type inclusion protein</fullName>
    </submittedName>
</protein>
<feature type="compositionally biased region" description="Low complexity" evidence="2">
    <location>
        <begin position="291"/>
        <end position="305"/>
    </location>
</feature>
<sequence length="432" mass="50488">MNELDKLEDNLEKQKIIIVKNFTRILNQRTKEINALVAAITQLSKKNVREAREKEQLINYINKNIPFSQDYFPQKKINQNPEEEQKLREQFNSLLLVADQTLRMYEKINEQTFEAKQQNIQLKEKKNSQLKELEKAKSQFEEIQKENLRMKQEIDQSKKKTFNSQQFNSNKFDQLEKISRQLQQENQDLINNHNAEKFSIENHINSLKQEISKLNEVKKRARAKMLSSHRKTLGSLGMSKVLGKKPITAFQPKTDLDLEQKTVSITEMHNRITGRSQNSPINNVEQSKFESQNSQDQNSQNFSNSRDGSPSPVKSSFSVNIKRTGQPIRRMAVRVKEDVQKGHDHVLVKRGKWDKLQIGLWKGFVCFFNAKNENLLLEARLQLTDRITKAPKSLVKKDKVVQIKCEKGSFFVAFDSETEVETWMRILKKARV</sequence>
<accession>A0A9Q0LLH7</accession>
<dbReference type="Proteomes" id="UP001149090">
    <property type="component" value="Unassembled WGS sequence"/>
</dbReference>
<dbReference type="Gene3D" id="2.30.29.30">
    <property type="entry name" value="Pleckstrin-homology domain (PH domain)/Phosphotyrosine-binding domain (PTB)"/>
    <property type="match status" value="1"/>
</dbReference>
<feature type="region of interest" description="Disordered" evidence="2">
    <location>
        <begin position="286"/>
        <end position="320"/>
    </location>
</feature>
<name>A0A9Q0LLH7_ANAIG</name>
<evidence type="ECO:0000256" key="1">
    <source>
        <dbReference type="SAM" id="Coils"/>
    </source>
</evidence>
<dbReference type="InterPro" id="IPR011993">
    <property type="entry name" value="PH-like_dom_sf"/>
</dbReference>
<feature type="compositionally biased region" description="Polar residues" evidence="2">
    <location>
        <begin position="306"/>
        <end position="320"/>
    </location>
</feature>
<feature type="coiled-coil region" evidence="1">
    <location>
        <begin position="105"/>
        <end position="224"/>
    </location>
</feature>
<comment type="caution">
    <text evidence="3">The sequence shown here is derived from an EMBL/GenBank/DDBJ whole genome shotgun (WGS) entry which is preliminary data.</text>
</comment>
<gene>
    <name evidence="3" type="ORF">M0811_08435</name>
</gene>
<dbReference type="EMBL" id="JAPDFW010000073">
    <property type="protein sequence ID" value="KAJ5073598.1"/>
    <property type="molecule type" value="Genomic_DNA"/>
</dbReference>
<organism evidence="3 4">
    <name type="scientific">Anaeramoeba ignava</name>
    <name type="common">Anaerobic marine amoeba</name>
    <dbReference type="NCBI Taxonomy" id="1746090"/>
    <lineage>
        <taxon>Eukaryota</taxon>
        <taxon>Metamonada</taxon>
        <taxon>Anaeramoebidae</taxon>
        <taxon>Anaeramoeba</taxon>
    </lineage>
</organism>
<evidence type="ECO:0000256" key="2">
    <source>
        <dbReference type="SAM" id="MobiDB-lite"/>
    </source>
</evidence>
<evidence type="ECO:0000313" key="4">
    <source>
        <dbReference type="Proteomes" id="UP001149090"/>
    </source>
</evidence>
<reference evidence="3" key="1">
    <citation type="submission" date="2022-10" db="EMBL/GenBank/DDBJ databases">
        <title>Novel sulphate-reducing endosymbionts in the free-living metamonad Anaeramoeba.</title>
        <authorList>
            <person name="Jerlstrom-Hultqvist J."/>
            <person name="Cepicka I."/>
            <person name="Gallot-Lavallee L."/>
            <person name="Salas-Leiva D."/>
            <person name="Curtis B.A."/>
            <person name="Zahonova K."/>
            <person name="Pipaliya S."/>
            <person name="Dacks J."/>
            <person name="Roger A.J."/>
        </authorList>
    </citation>
    <scope>NUCLEOTIDE SEQUENCE</scope>
    <source>
        <strain evidence="3">BMAN</strain>
    </source>
</reference>
<evidence type="ECO:0000313" key="3">
    <source>
        <dbReference type="EMBL" id="KAJ5073598.1"/>
    </source>
</evidence>
<keyword evidence="4" id="KW-1185">Reference proteome</keyword>
<dbReference type="AlphaFoldDB" id="A0A9Q0LLH7"/>
<dbReference type="SUPFAM" id="SSF50729">
    <property type="entry name" value="PH domain-like"/>
    <property type="match status" value="1"/>
</dbReference>
<keyword evidence="1" id="KW-0175">Coiled coil</keyword>
<proteinExistence type="predicted"/>